<accession>A0ABX5VQ73</accession>
<sequence>MIALVSAPSNLGLRPPEPGAAPGAAKAPEALREAGLFAGFAALGAVEAGVVLPGRYRHEVRPGRVRNEETLVDHARRLADRIGQVLDRGHVPLVLGGDCSILLGGGLALRRRGRFGLVHVDGHTDFRHPGNSDAVASVAGEDLAAVVGLHWPAVADVEGRSPYFRPGDTVHVGCRVDDEGHREASEVLADVVPAPEVMEDLPGSVARVRRGVAAAGRGYWLHVDLDVLHPGVMPAVDSPDGGGLSPERLVELLTALAPGAVGAQVTAFDPDLDAGGRHARLVTEILLAGLRELGAARPAGA</sequence>
<evidence type="ECO:0000256" key="1">
    <source>
        <dbReference type="ARBA" id="ARBA00022723"/>
    </source>
</evidence>
<evidence type="ECO:0000313" key="5">
    <source>
        <dbReference type="EMBL" id="QDB79553.1"/>
    </source>
</evidence>
<keyword evidence="2" id="KW-0378">Hydrolase</keyword>
<organism evidence="5 6">
    <name type="scientific">Georgenia wutianyii</name>
    <dbReference type="NCBI Taxonomy" id="2585135"/>
    <lineage>
        <taxon>Bacteria</taxon>
        <taxon>Bacillati</taxon>
        <taxon>Actinomycetota</taxon>
        <taxon>Actinomycetes</taxon>
        <taxon>Micrococcales</taxon>
        <taxon>Bogoriellaceae</taxon>
        <taxon>Georgenia</taxon>
    </lineage>
</organism>
<dbReference type="Gene3D" id="3.40.800.10">
    <property type="entry name" value="Ureohydrolase domain"/>
    <property type="match status" value="1"/>
</dbReference>
<evidence type="ECO:0000256" key="2">
    <source>
        <dbReference type="ARBA" id="ARBA00022801"/>
    </source>
</evidence>
<dbReference type="EMBL" id="CP040899">
    <property type="protein sequence ID" value="QDB79553.1"/>
    <property type="molecule type" value="Genomic_DNA"/>
</dbReference>
<dbReference type="InterPro" id="IPR023696">
    <property type="entry name" value="Ureohydrolase_dom_sf"/>
</dbReference>
<dbReference type="PANTHER" id="PTHR11358:SF26">
    <property type="entry name" value="GUANIDINO ACID HYDROLASE, MITOCHONDRIAL"/>
    <property type="match status" value="1"/>
</dbReference>
<dbReference type="PROSITE" id="PS51409">
    <property type="entry name" value="ARGINASE_2"/>
    <property type="match status" value="1"/>
</dbReference>
<name>A0ABX5VQ73_9MICO</name>
<protein>
    <submittedName>
        <fullName evidence="5">Arginase family protein</fullName>
    </submittedName>
</protein>
<keyword evidence="1" id="KW-0479">Metal-binding</keyword>
<reference evidence="5 6" key="1">
    <citation type="submission" date="2019-05" db="EMBL/GenBank/DDBJ databases">
        <title>Georgenia *** sp. nov., and Georgenia *** sp. nov., isolated from the intestinal contents of plateau pika (Ochotona curzoniae) in the Qinghai-Tibet plateau of China.</title>
        <authorList>
            <person name="Tian Z."/>
        </authorList>
    </citation>
    <scope>NUCLEOTIDE SEQUENCE [LARGE SCALE GENOMIC DNA]</scope>
    <source>
        <strain evidence="5 6">Z294</strain>
    </source>
</reference>
<keyword evidence="6" id="KW-1185">Reference proteome</keyword>
<dbReference type="PANTHER" id="PTHR11358">
    <property type="entry name" value="ARGINASE/AGMATINASE"/>
    <property type="match status" value="1"/>
</dbReference>
<evidence type="ECO:0000256" key="4">
    <source>
        <dbReference type="SAM" id="MobiDB-lite"/>
    </source>
</evidence>
<dbReference type="SUPFAM" id="SSF52768">
    <property type="entry name" value="Arginase/deacetylase"/>
    <property type="match status" value="1"/>
</dbReference>
<comment type="similarity">
    <text evidence="3">Belongs to the arginase family.</text>
</comment>
<gene>
    <name evidence="5" type="ORF">FE251_09320</name>
</gene>
<dbReference type="InterPro" id="IPR006035">
    <property type="entry name" value="Ureohydrolase"/>
</dbReference>
<dbReference type="Proteomes" id="UP000313948">
    <property type="component" value="Chromosome"/>
</dbReference>
<evidence type="ECO:0000313" key="6">
    <source>
        <dbReference type="Proteomes" id="UP000313948"/>
    </source>
</evidence>
<evidence type="ECO:0000256" key="3">
    <source>
        <dbReference type="PROSITE-ProRule" id="PRU00742"/>
    </source>
</evidence>
<dbReference type="CDD" id="cd09999">
    <property type="entry name" value="Arginase-like_1"/>
    <property type="match status" value="1"/>
</dbReference>
<proteinExistence type="inferred from homology"/>
<dbReference type="Pfam" id="PF00491">
    <property type="entry name" value="Arginase"/>
    <property type="match status" value="1"/>
</dbReference>
<dbReference type="RefSeq" id="WP_139948576.1">
    <property type="nucleotide sequence ID" value="NZ_CP040899.1"/>
</dbReference>
<feature type="region of interest" description="Disordered" evidence="4">
    <location>
        <begin position="1"/>
        <end position="26"/>
    </location>
</feature>